<dbReference type="RefSeq" id="WP_046328107.1">
    <property type="nucleotide sequence ID" value="NZ_CAUPIC010000009.1"/>
</dbReference>
<dbReference type="PROSITE" id="PS50889">
    <property type="entry name" value="S4"/>
    <property type="match status" value="1"/>
</dbReference>
<dbReference type="GO" id="GO:0019843">
    <property type="term" value="F:rRNA binding"/>
    <property type="evidence" value="ECO:0007669"/>
    <property type="project" value="UniProtKB-UniRule"/>
</dbReference>
<dbReference type="HOGENOM" id="CLU_101003_4_0_0"/>
<dbReference type="PIRSF" id="PIRSF038881">
    <property type="entry name" value="RNAbp_HP1423"/>
    <property type="match status" value="1"/>
</dbReference>
<dbReference type="HAMAP" id="MF_00871">
    <property type="entry name" value="RqcP"/>
    <property type="match status" value="1"/>
</dbReference>
<dbReference type="OrthoDB" id="9805210at2"/>
<dbReference type="STRING" id="187101.VC03_00035"/>
<evidence type="ECO:0000256" key="4">
    <source>
        <dbReference type="ARBA" id="ARBA00022917"/>
    </source>
</evidence>
<dbReference type="InterPro" id="IPR002942">
    <property type="entry name" value="S4_RNA-bd"/>
</dbReference>
<evidence type="ECO:0000256" key="2">
    <source>
        <dbReference type="ARBA" id="ARBA00022730"/>
    </source>
</evidence>
<feature type="domain" description="RNA-binding S4" evidence="6">
    <location>
        <begin position="1"/>
        <end position="69"/>
    </location>
</feature>
<dbReference type="AlphaFoldDB" id="A0A0E3Z9Z6"/>
<comment type="similarity">
    <text evidence="5">Belongs to the RqcP family.</text>
</comment>
<proteinExistence type="inferred from homology"/>
<evidence type="ECO:0000313" key="8">
    <source>
        <dbReference type="Proteomes" id="UP000033103"/>
    </source>
</evidence>
<dbReference type="Gene3D" id="3.10.290.10">
    <property type="entry name" value="RNA-binding S4 domain"/>
    <property type="match status" value="1"/>
</dbReference>
<name>A0A0E3Z9Z6_9FUSO</name>
<keyword evidence="8" id="KW-1185">Reference proteome</keyword>
<evidence type="ECO:0000256" key="5">
    <source>
        <dbReference type="HAMAP-Rule" id="MF_00871"/>
    </source>
</evidence>
<protein>
    <recommendedName>
        <fullName evidence="5">RQC P-site tRNA stabilizing factor</fullName>
        <shortName evidence="5">RqcP</shortName>
    </recommendedName>
    <alternativeName>
        <fullName evidence="5">Ribosome-associated protein quality control protein P</fullName>
    </alternativeName>
</protein>
<dbReference type="SMART" id="SM00363">
    <property type="entry name" value="S4"/>
    <property type="match status" value="1"/>
</dbReference>
<comment type="subunit">
    <text evidence="5">Associates with stalled 50S ribosomal subunits. Binds to RqcH, 23S rRNA and the P-site tRNA. Does not require RqcH for association with 50S subunits.</text>
</comment>
<keyword evidence="3 5" id="KW-0694">RNA-binding</keyword>
<accession>A0A0E3Z9Z6</accession>
<keyword evidence="1 5" id="KW-0820">tRNA-binding</keyword>
<dbReference type="KEGG" id="sns:VC03_00035"/>
<comment type="function">
    <text evidence="5">Key component of the ribosome quality control system (RQC), a ribosome-associated complex that mediates the extraction of incompletely synthesized nascent chains from stalled ribosomes and their subsequent degradation. RqcH recruits Ala-charged tRNA, and with RqcP directs the elongation of stalled nascent chains on 50S ribosomal subunits, leading to non-templated C-terminal alanine extensions (Ala tail). The Ala tail promotes nascent chain degradation. RqcP is associated with the translocation-like movement of the peptidyl-tRNA from the A-site into the P-site.</text>
</comment>
<dbReference type="Pfam" id="PF01479">
    <property type="entry name" value="S4"/>
    <property type="match status" value="1"/>
</dbReference>
<dbReference type="InterPro" id="IPR036986">
    <property type="entry name" value="S4_RNA-bd_sf"/>
</dbReference>
<dbReference type="Proteomes" id="UP000033103">
    <property type="component" value="Chromosome"/>
</dbReference>
<evidence type="ECO:0000256" key="3">
    <source>
        <dbReference type="ARBA" id="ARBA00022884"/>
    </source>
</evidence>
<dbReference type="PATRIC" id="fig|1069640.6.peg.7"/>
<dbReference type="GO" id="GO:0043023">
    <property type="term" value="F:ribosomal large subunit binding"/>
    <property type="evidence" value="ECO:0007669"/>
    <property type="project" value="UniProtKB-UniRule"/>
</dbReference>
<sequence>MRLDKFLKITRIIKRRTIAQQLCDSDNVLVNGKAQKPSYSIKKGDELVVKYFNNTIKAKVLEIPKESLKKEDIGDYVSFEN</sequence>
<keyword evidence="2 5" id="KW-0699">rRNA-binding</keyword>
<evidence type="ECO:0000313" key="7">
    <source>
        <dbReference type="EMBL" id="AKC95001.1"/>
    </source>
</evidence>
<dbReference type="CDD" id="cd00165">
    <property type="entry name" value="S4"/>
    <property type="match status" value="1"/>
</dbReference>
<dbReference type="GO" id="GO:0072344">
    <property type="term" value="P:rescue of stalled ribosome"/>
    <property type="evidence" value="ECO:0007669"/>
    <property type="project" value="UniProtKB-UniRule"/>
</dbReference>
<gene>
    <name evidence="5" type="primary">rqcP</name>
    <name evidence="7" type="ORF">VC03_00035</name>
</gene>
<keyword evidence="4 5" id="KW-0648">Protein biosynthesis</keyword>
<dbReference type="SUPFAM" id="SSF55174">
    <property type="entry name" value="Alpha-L RNA-binding motif"/>
    <property type="match status" value="1"/>
</dbReference>
<dbReference type="GO" id="GO:0000049">
    <property type="term" value="F:tRNA binding"/>
    <property type="evidence" value="ECO:0007669"/>
    <property type="project" value="UniProtKB-UniRule"/>
</dbReference>
<dbReference type="InterPro" id="IPR025490">
    <property type="entry name" value="RqcP"/>
</dbReference>
<organism evidence="7 8">
    <name type="scientific">Sneathia vaginalis</name>
    <dbReference type="NCBI Taxonomy" id="187101"/>
    <lineage>
        <taxon>Bacteria</taxon>
        <taxon>Fusobacteriati</taxon>
        <taxon>Fusobacteriota</taxon>
        <taxon>Fusobacteriia</taxon>
        <taxon>Fusobacteriales</taxon>
        <taxon>Leptotrichiaceae</taxon>
        <taxon>Sneathia</taxon>
    </lineage>
</organism>
<evidence type="ECO:0000256" key="1">
    <source>
        <dbReference type="ARBA" id="ARBA00022555"/>
    </source>
</evidence>
<reference evidence="7 8" key="1">
    <citation type="journal article" date="2012" name="BMC Genomics">
        <title>Genomic sequence analysis and characterization of Sneathia amnii sp. nov.</title>
        <authorList>
            <consortium name="Vaginal Microbiome Consortium (additional members)"/>
            <person name="Harwich M.D.Jr."/>
            <person name="Serrano M.G."/>
            <person name="Fettweis J.M."/>
            <person name="Alves J.M."/>
            <person name="Reimers M.A."/>
            <person name="Buck G.A."/>
            <person name="Jefferson K.K."/>
        </authorList>
    </citation>
    <scope>NUCLEOTIDE SEQUENCE [LARGE SCALE GENOMIC DNA]</scope>
    <source>
        <strain evidence="7 8">SN35</strain>
    </source>
</reference>
<dbReference type="EMBL" id="CP011280">
    <property type="protein sequence ID" value="AKC95001.1"/>
    <property type="molecule type" value="Genomic_DNA"/>
</dbReference>
<evidence type="ECO:0000259" key="6">
    <source>
        <dbReference type="SMART" id="SM00363"/>
    </source>
</evidence>